<proteinExistence type="predicted"/>
<protein>
    <submittedName>
        <fullName evidence="2">Uncharacterized protein</fullName>
    </submittedName>
</protein>
<accession>A0A2H0ULA4</accession>
<dbReference type="Proteomes" id="UP000230706">
    <property type="component" value="Unassembled WGS sequence"/>
</dbReference>
<dbReference type="AlphaFoldDB" id="A0A2H0ULA4"/>
<feature type="transmembrane region" description="Helical" evidence="1">
    <location>
        <begin position="106"/>
        <end position="127"/>
    </location>
</feature>
<gene>
    <name evidence="2" type="ORF">COU13_00295</name>
</gene>
<keyword evidence="1" id="KW-0472">Membrane</keyword>
<dbReference type="EMBL" id="PFBF01000004">
    <property type="protein sequence ID" value="PIR86555.1"/>
    <property type="molecule type" value="Genomic_DNA"/>
</dbReference>
<sequence length="168" mass="18617">MVRSSFSVNISFTLVLLFSFLLVFSSFESLYAQTDDPLYDAILKSIGKEDEELARELSRAAASAGISVADIENPLPPIPQQEGVFTEQTAIRNSNKSIDGEVGTGFNFLLVSIGVALAVFLSLLFALSRRFSHEKERIDLENIERVELQKLPQDNEESGFIPSSRNLD</sequence>
<name>A0A2H0ULA4_9BACT</name>
<keyword evidence="1" id="KW-0812">Transmembrane</keyword>
<reference evidence="3" key="1">
    <citation type="submission" date="2017-09" db="EMBL/GenBank/DDBJ databases">
        <title>Depth-based differentiation of microbial function through sediment-hosted aquifers and enrichment of novel symbionts in the deep terrestrial subsurface.</title>
        <authorList>
            <person name="Probst A.J."/>
            <person name="Ladd B."/>
            <person name="Jarett J.K."/>
            <person name="Geller-Mcgrath D.E."/>
            <person name="Sieber C.M.K."/>
            <person name="Emerson J.B."/>
            <person name="Anantharaman K."/>
            <person name="Thomas B.C."/>
            <person name="Malmstrom R."/>
            <person name="Stieglmeier M."/>
            <person name="Klingl A."/>
            <person name="Woyke T."/>
            <person name="Ryan C.M."/>
            <person name="Banfield J.F."/>
        </authorList>
    </citation>
    <scope>NUCLEOTIDE SEQUENCE [LARGE SCALE GENOMIC DNA]</scope>
</reference>
<organism evidence="2 3">
    <name type="scientific">Candidatus Kaiserbacteria bacterium CG10_big_fil_rev_8_21_14_0_10_43_70</name>
    <dbReference type="NCBI Taxonomy" id="1974605"/>
    <lineage>
        <taxon>Bacteria</taxon>
        <taxon>Candidatus Kaiseribacteriota</taxon>
    </lineage>
</organism>
<evidence type="ECO:0000313" key="3">
    <source>
        <dbReference type="Proteomes" id="UP000230706"/>
    </source>
</evidence>
<evidence type="ECO:0000313" key="2">
    <source>
        <dbReference type="EMBL" id="PIR86555.1"/>
    </source>
</evidence>
<comment type="caution">
    <text evidence="2">The sequence shown here is derived from an EMBL/GenBank/DDBJ whole genome shotgun (WGS) entry which is preliminary data.</text>
</comment>
<evidence type="ECO:0000256" key="1">
    <source>
        <dbReference type="SAM" id="Phobius"/>
    </source>
</evidence>
<keyword evidence="1" id="KW-1133">Transmembrane helix</keyword>